<dbReference type="Proteomes" id="UP000603295">
    <property type="component" value="Unassembled WGS sequence"/>
</dbReference>
<name>A0ABQ2C2P3_9LACO</name>
<proteinExistence type="predicted"/>
<comment type="caution">
    <text evidence="1">The sequence shown here is derived from an EMBL/GenBank/DDBJ whole genome shotgun (WGS) entry which is preliminary data.</text>
</comment>
<accession>A0ABQ2C2P3</accession>
<sequence>MDITNESNIQLLSSIMSNKRIPSRNPYLLNASITDDIVSTLHFHSAYELIWGKDNDLDTLLERIFFAGISLVEQNNLIEECRLEYLPYAKASAKFNFAMELEKPDPETLTEKQYYASEYVFFT</sequence>
<gene>
    <name evidence="1" type="ORF">GCM10011459_05070</name>
</gene>
<reference evidence="2" key="1">
    <citation type="journal article" date="2019" name="Int. J. Syst. Evol. Microbiol.">
        <title>The Global Catalogue of Microorganisms (GCM) 10K type strain sequencing project: providing services to taxonomists for standard genome sequencing and annotation.</title>
        <authorList>
            <consortium name="The Broad Institute Genomics Platform"/>
            <consortium name="The Broad Institute Genome Sequencing Center for Infectious Disease"/>
            <person name="Wu L."/>
            <person name="Ma J."/>
        </authorList>
    </citation>
    <scope>NUCLEOTIDE SEQUENCE [LARGE SCALE GENOMIC DNA]</scope>
    <source>
        <strain evidence="2">CCM 8609</strain>
    </source>
</reference>
<keyword evidence="2" id="KW-1185">Reference proteome</keyword>
<evidence type="ECO:0000313" key="1">
    <source>
        <dbReference type="EMBL" id="GGI62673.1"/>
    </source>
</evidence>
<organism evidence="1 2">
    <name type="scientific">Limosilactobacillus caviae</name>
    <dbReference type="NCBI Taxonomy" id="1769424"/>
    <lineage>
        <taxon>Bacteria</taxon>
        <taxon>Bacillati</taxon>
        <taxon>Bacillota</taxon>
        <taxon>Bacilli</taxon>
        <taxon>Lactobacillales</taxon>
        <taxon>Lactobacillaceae</taxon>
        <taxon>Limosilactobacillus</taxon>
    </lineage>
</organism>
<dbReference type="EMBL" id="BMDS01000001">
    <property type="protein sequence ID" value="GGI62673.1"/>
    <property type="molecule type" value="Genomic_DNA"/>
</dbReference>
<evidence type="ECO:0000313" key="2">
    <source>
        <dbReference type="Proteomes" id="UP000603295"/>
    </source>
</evidence>
<dbReference type="RefSeq" id="WP_188357670.1">
    <property type="nucleotide sequence ID" value="NZ_BMDS01000001.1"/>
</dbReference>
<protein>
    <submittedName>
        <fullName evidence="1">Uncharacterized protein</fullName>
    </submittedName>
</protein>